<dbReference type="InterPro" id="IPR006641">
    <property type="entry name" value="YqgF/RNaseH-like_dom"/>
</dbReference>
<dbReference type="Pfam" id="PF09371">
    <property type="entry name" value="Tex_N"/>
    <property type="match status" value="1"/>
</dbReference>
<dbReference type="Pfam" id="PF22706">
    <property type="entry name" value="Tex_central_region"/>
    <property type="match status" value="1"/>
</dbReference>
<dbReference type="InterPro" id="IPR012337">
    <property type="entry name" value="RNaseH-like_sf"/>
</dbReference>
<dbReference type="Pfam" id="PF17674">
    <property type="entry name" value="HHH_9"/>
    <property type="match status" value="1"/>
</dbReference>
<dbReference type="PANTHER" id="PTHR10724">
    <property type="entry name" value="30S RIBOSOMAL PROTEIN S1"/>
    <property type="match status" value="1"/>
</dbReference>
<dbReference type="PANTHER" id="PTHR10724:SF10">
    <property type="entry name" value="S1 RNA-BINDING DOMAIN-CONTAINING PROTEIN 1"/>
    <property type="match status" value="1"/>
</dbReference>
<dbReference type="Pfam" id="PF00575">
    <property type="entry name" value="S1"/>
    <property type="match status" value="1"/>
</dbReference>
<dbReference type="PROSITE" id="PS50126">
    <property type="entry name" value="S1"/>
    <property type="match status" value="1"/>
</dbReference>
<dbReference type="InterPro" id="IPR050437">
    <property type="entry name" value="Ribos_protein_bS1-like"/>
</dbReference>
<dbReference type="InterPro" id="IPR041692">
    <property type="entry name" value="HHH_9"/>
</dbReference>
<reference evidence="4 5" key="1">
    <citation type="submission" date="2014-04" db="EMBL/GenBank/DDBJ databases">
        <title>Draft genome sequence of the novel Streptomyces griseorubens JSD-1 playing a role in carbon and nitrogen cycle.</title>
        <authorList>
            <consortium name="Shanghai Jiao Tong University"/>
            <person name="Feng H."/>
            <person name="Sun Y."/>
            <person name="Zhi Y."/>
            <person name="Mao L."/>
            <person name="Luo Y."/>
            <person name="Wei X."/>
            <person name="Zhou P."/>
        </authorList>
    </citation>
    <scope>NUCLEOTIDE SEQUENCE [LARGE SCALE GENOMIC DNA]</scope>
    <source>
        <strain evidence="4 5">JSD-1</strain>
    </source>
</reference>
<dbReference type="Pfam" id="PF16921">
    <property type="entry name" value="Tex_YqgF"/>
    <property type="match status" value="1"/>
</dbReference>
<dbReference type="SUPFAM" id="SSF50249">
    <property type="entry name" value="Nucleic acid-binding proteins"/>
    <property type="match status" value="1"/>
</dbReference>
<dbReference type="InterPro" id="IPR023323">
    <property type="entry name" value="Tex-like_dom_sf"/>
</dbReference>
<dbReference type="InterPro" id="IPR037027">
    <property type="entry name" value="YqgF/RNaseH-like_dom_sf"/>
</dbReference>
<protein>
    <submittedName>
        <fullName evidence="4">Transcription accessory protein</fullName>
    </submittedName>
</protein>
<name>A0ABR4SUI5_9ACTN</name>
<keyword evidence="5" id="KW-1185">Reference proteome</keyword>
<dbReference type="InterPro" id="IPR055179">
    <property type="entry name" value="Tex-like_central_region"/>
</dbReference>
<dbReference type="SUPFAM" id="SSF53098">
    <property type="entry name" value="Ribonuclease H-like"/>
    <property type="match status" value="1"/>
</dbReference>
<feature type="compositionally biased region" description="Low complexity" evidence="2">
    <location>
        <begin position="742"/>
        <end position="752"/>
    </location>
</feature>
<dbReference type="Proteomes" id="UP000027632">
    <property type="component" value="Unassembled WGS sequence"/>
</dbReference>
<dbReference type="InterPro" id="IPR012340">
    <property type="entry name" value="NA-bd_OB-fold"/>
</dbReference>
<sequence>MTTPLAGSIEGRIAEELGVRERQVRAAVELLDGGSTVPFIARYRKEATETLDDAQLRTIEERLRYLRELEERRTAILDSVREQGKLTEELEARIRGAETKARLEDIYLPFKPKRRTKAQIAREAGLEPLAEGLLADPGVEPLAAAAAFVDADKGVADPQAALDGARAVLTERFSEDADLIGELRERMWARGRLAAKVREGKEEAGAKFADYFDFSEPFTELPSHRVLAMLRGEKEEVLDLVLEPEEPTDGPSSYEGIVAHRFGIADKGRPGDKWLLDTVRWAWRTRILVHLGIDLRLRLRTAAEDEAVRVFAANLRDLLLAAPAGTRATLGLDPGFRTGVKVAVVDATGKVVATDVIHPHVPANRWDEAIAKLARLAKEHAVELIAIGNGTASRETDKLAGELIAKHPELKLTKVMVSEAGASVYSASAFASQELPDMDVSLRGAVSIARRLQDPLAELVKIDPKSIGVGQYQHDLSEVKLSRSLDAVVEDCVNGVGVDVNTASAPLLARVSGISSGLAENIVAHRDSNGPFKSRSELKKVARLGPKAYEQCAGFLRIRGDDPLDASSVHPEAYPVVRRMVKTTGQEVASLIGNTAVLRSLRPQDFVDDTFGLPTVSDILKELEKPGRDPRPAFRTAAFKEGVEKISDLTSGMILEGVVTNVAAFGAFVDVGVHQDGLVHVSAMSKTFVKDPRDVVKPGDIVKVKVLDVDIPRKRISLTLRLDDEAAPQSGQEGGERRQRGGRPPQQRQGGRQRQEGRGGGGGSRTRQAPAPANSAMADALRRAGLVDPKSGRR</sequence>
<dbReference type="InterPro" id="IPR044146">
    <property type="entry name" value="S1_Tex"/>
</dbReference>
<feature type="region of interest" description="Disordered" evidence="2">
    <location>
        <begin position="722"/>
        <end position="794"/>
    </location>
</feature>
<dbReference type="Gene3D" id="3.30.420.140">
    <property type="entry name" value="YqgF/RNase H-like domain"/>
    <property type="match status" value="1"/>
</dbReference>
<dbReference type="Gene3D" id="1.10.3500.10">
    <property type="entry name" value="Tex N-terminal region-like"/>
    <property type="match status" value="1"/>
</dbReference>
<accession>A0ABR4SUI5</accession>
<organism evidence="4 5">
    <name type="scientific">Streptomyces griseorubens</name>
    <dbReference type="NCBI Taxonomy" id="66897"/>
    <lineage>
        <taxon>Bacteria</taxon>
        <taxon>Bacillati</taxon>
        <taxon>Actinomycetota</taxon>
        <taxon>Actinomycetes</taxon>
        <taxon>Kitasatosporales</taxon>
        <taxon>Streptomycetaceae</taxon>
        <taxon>Streptomyces</taxon>
        <taxon>Streptomyces althioticus group</taxon>
    </lineage>
</organism>
<dbReference type="PROSITE" id="PS50889">
    <property type="entry name" value="S4"/>
    <property type="match status" value="1"/>
</dbReference>
<dbReference type="InterPro" id="IPR018974">
    <property type="entry name" value="Tex-like_N"/>
</dbReference>
<dbReference type="CDD" id="cd05685">
    <property type="entry name" value="S1_Tex"/>
    <property type="match status" value="1"/>
</dbReference>
<feature type="domain" description="S1 motif" evidence="3">
    <location>
        <begin position="652"/>
        <end position="721"/>
    </location>
</feature>
<evidence type="ECO:0000313" key="5">
    <source>
        <dbReference type="Proteomes" id="UP000027632"/>
    </source>
</evidence>
<proteinExistence type="predicted"/>
<dbReference type="SUPFAM" id="SSF47781">
    <property type="entry name" value="RuvA domain 2-like"/>
    <property type="match status" value="2"/>
</dbReference>
<dbReference type="InterPro" id="IPR032639">
    <property type="entry name" value="Tex_YqgF"/>
</dbReference>
<evidence type="ECO:0000256" key="1">
    <source>
        <dbReference type="PROSITE-ProRule" id="PRU00182"/>
    </source>
</evidence>
<dbReference type="Gene3D" id="1.10.10.650">
    <property type="entry name" value="RuvA domain 2-like"/>
    <property type="match status" value="1"/>
</dbReference>
<dbReference type="InterPro" id="IPR010994">
    <property type="entry name" value="RuvA_2-like"/>
</dbReference>
<evidence type="ECO:0000313" key="4">
    <source>
        <dbReference type="EMBL" id="KEG38730.1"/>
    </source>
</evidence>
<dbReference type="Gene3D" id="2.40.50.140">
    <property type="entry name" value="Nucleic acid-binding proteins"/>
    <property type="match status" value="1"/>
</dbReference>
<evidence type="ECO:0000259" key="3">
    <source>
        <dbReference type="PROSITE" id="PS50126"/>
    </source>
</evidence>
<gene>
    <name evidence="4" type="ORF">DJ64_19445</name>
</gene>
<dbReference type="EMBL" id="JJMG01000219">
    <property type="protein sequence ID" value="KEG38730.1"/>
    <property type="molecule type" value="Genomic_DNA"/>
</dbReference>
<keyword evidence="1" id="KW-0694">RNA-binding</keyword>
<dbReference type="SMART" id="SM00732">
    <property type="entry name" value="YqgFc"/>
    <property type="match status" value="1"/>
</dbReference>
<dbReference type="Gene3D" id="1.10.150.310">
    <property type="entry name" value="Tex RuvX-like domain-like"/>
    <property type="match status" value="1"/>
</dbReference>
<dbReference type="SUPFAM" id="SSF158832">
    <property type="entry name" value="Tex N-terminal region-like"/>
    <property type="match status" value="1"/>
</dbReference>
<comment type="caution">
    <text evidence="4">The sequence shown here is derived from an EMBL/GenBank/DDBJ whole genome shotgun (WGS) entry which is preliminary data.</text>
</comment>
<dbReference type="InterPro" id="IPR003029">
    <property type="entry name" value="S1_domain"/>
</dbReference>
<dbReference type="RefSeq" id="WP_033277625.1">
    <property type="nucleotide sequence ID" value="NZ_JBGGHM010000691.1"/>
</dbReference>
<dbReference type="InterPro" id="IPR023319">
    <property type="entry name" value="Tex-like_HTH_dom_sf"/>
</dbReference>
<dbReference type="Pfam" id="PF12836">
    <property type="entry name" value="HHH_3"/>
    <property type="match status" value="1"/>
</dbReference>
<evidence type="ECO:0000256" key="2">
    <source>
        <dbReference type="SAM" id="MobiDB-lite"/>
    </source>
</evidence>
<feature type="compositionally biased region" description="Low complexity" evidence="2">
    <location>
        <begin position="769"/>
        <end position="779"/>
    </location>
</feature>
<dbReference type="SMART" id="SM00316">
    <property type="entry name" value="S1"/>
    <property type="match status" value="1"/>
</dbReference>